<dbReference type="SUPFAM" id="SSF82282">
    <property type="entry name" value="Homocysteine S-methyltransferase"/>
    <property type="match status" value="1"/>
</dbReference>
<dbReference type="AlphaFoldDB" id="A0A6M2DH83"/>
<evidence type="ECO:0000256" key="6">
    <source>
        <dbReference type="PROSITE-ProRule" id="PRU00333"/>
    </source>
</evidence>
<dbReference type="PANTHER" id="PTHR46015:SF1">
    <property type="entry name" value="HOMOCYSTEINE S-METHYLTRANSFERASE-LIKE ISOFORM 1"/>
    <property type="match status" value="1"/>
</dbReference>
<evidence type="ECO:0000256" key="2">
    <source>
        <dbReference type="ARBA" id="ARBA00022679"/>
    </source>
</evidence>
<evidence type="ECO:0000256" key="5">
    <source>
        <dbReference type="ARBA" id="ARBA00034478"/>
    </source>
</evidence>
<keyword evidence="3 6" id="KW-0479">Metal-binding</keyword>
<dbReference type="InterPro" id="IPR036589">
    <property type="entry name" value="HCY_dom_sf"/>
</dbReference>
<dbReference type="InterPro" id="IPR051486">
    <property type="entry name" value="Hcy_S-methyltransferase"/>
</dbReference>
<keyword evidence="1 6" id="KW-0489">Methyltransferase</keyword>
<proteinExistence type="predicted"/>
<keyword evidence="2 6" id="KW-0808">Transferase</keyword>
<organism evidence="8">
    <name type="scientific">Xenopsylla cheopis</name>
    <name type="common">Oriental rat flea</name>
    <name type="synonym">Pulex cheopis</name>
    <dbReference type="NCBI Taxonomy" id="163159"/>
    <lineage>
        <taxon>Eukaryota</taxon>
        <taxon>Metazoa</taxon>
        <taxon>Ecdysozoa</taxon>
        <taxon>Arthropoda</taxon>
        <taxon>Hexapoda</taxon>
        <taxon>Insecta</taxon>
        <taxon>Pterygota</taxon>
        <taxon>Neoptera</taxon>
        <taxon>Endopterygota</taxon>
        <taxon>Siphonaptera</taxon>
        <taxon>Pulicidae</taxon>
        <taxon>Xenopsyllinae</taxon>
        <taxon>Xenopsylla</taxon>
    </lineage>
</organism>
<dbReference type="PIRSF" id="PIRSF037505">
    <property type="entry name" value="Betaine_HMT"/>
    <property type="match status" value="1"/>
</dbReference>
<evidence type="ECO:0000259" key="7">
    <source>
        <dbReference type="PROSITE" id="PS50970"/>
    </source>
</evidence>
<dbReference type="PROSITE" id="PS50970">
    <property type="entry name" value="HCY"/>
    <property type="match status" value="1"/>
</dbReference>
<comment type="cofactor">
    <cofactor evidence="6">
        <name>Zn(2+)</name>
        <dbReference type="ChEBI" id="CHEBI:29105"/>
    </cofactor>
</comment>
<dbReference type="GO" id="GO:0008270">
    <property type="term" value="F:zinc ion binding"/>
    <property type="evidence" value="ECO:0007669"/>
    <property type="project" value="InterPro"/>
</dbReference>
<feature type="binding site" evidence="6">
    <location>
        <position position="308"/>
    </location>
    <ligand>
        <name>Zn(2+)</name>
        <dbReference type="ChEBI" id="CHEBI:29105"/>
    </ligand>
</feature>
<dbReference type="EMBL" id="GIIL01001959">
    <property type="protein sequence ID" value="NOV45685.1"/>
    <property type="molecule type" value="Transcribed_RNA"/>
</dbReference>
<name>A0A6M2DH83_XENCH</name>
<dbReference type="FunFam" id="3.20.20.330:FF:000002">
    <property type="entry name" value="Homocysteine S-methyltransferase"/>
    <property type="match status" value="1"/>
</dbReference>
<dbReference type="Pfam" id="PF02574">
    <property type="entry name" value="S-methyl_trans"/>
    <property type="match status" value="1"/>
</dbReference>
<dbReference type="GO" id="GO:0033528">
    <property type="term" value="P:S-methylmethionine cycle"/>
    <property type="evidence" value="ECO:0007669"/>
    <property type="project" value="TreeGrafter"/>
</dbReference>
<dbReference type="InterPro" id="IPR017226">
    <property type="entry name" value="BHMT-like"/>
</dbReference>
<evidence type="ECO:0000256" key="3">
    <source>
        <dbReference type="ARBA" id="ARBA00022723"/>
    </source>
</evidence>
<feature type="binding site" evidence="6">
    <location>
        <position position="240"/>
    </location>
    <ligand>
        <name>Zn(2+)</name>
        <dbReference type="ChEBI" id="CHEBI:29105"/>
    </ligand>
</feature>
<comment type="pathway">
    <text evidence="5">Amino-acid biosynthesis; L-methionine biosynthesis via de novo pathway.</text>
</comment>
<dbReference type="UniPathway" id="UPA00051">
    <property type="reaction ID" value="UER00083"/>
</dbReference>
<protein>
    <submittedName>
        <fullName evidence="8">Putative cysteine s-methyltransferase</fullName>
    </submittedName>
</protein>
<dbReference type="PANTHER" id="PTHR46015">
    <property type="entry name" value="ZGC:172121"/>
    <property type="match status" value="1"/>
</dbReference>
<evidence type="ECO:0000256" key="4">
    <source>
        <dbReference type="ARBA" id="ARBA00022833"/>
    </source>
</evidence>
<dbReference type="Gene3D" id="3.20.20.330">
    <property type="entry name" value="Homocysteine-binding-like domain"/>
    <property type="match status" value="1"/>
</dbReference>
<dbReference type="GO" id="GO:0008898">
    <property type="term" value="F:S-adenosylmethionine-homocysteine S-methyltransferase activity"/>
    <property type="evidence" value="ECO:0007669"/>
    <property type="project" value="TreeGrafter"/>
</dbReference>
<feature type="binding site" evidence="6">
    <location>
        <position position="307"/>
    </location>
    <ligand>
        <name>Zn(2+)</name>
        <dbReference type="ChEBI" id="CHEBI:29105"/>
    </ligand>
</feature>
<dbReference type="GO" id="GO:0032259">
    <property type="term" value="P:methylation"/>
    <property type="evidence" value="ECO:0007669"/>
    <property type="project" value="UniProtKB-KW"/>
</dbReference>
<sequence length="328" mass="36724">MENKQATTMKTRDLRNVIVLDGGFSTQLAKYVGPDIIDKDPLWSARYNATRPQDVMQVHLDYLKAGADIISTNTYQASIEGYMQYLGLTRQESLDLINSTVNLAFEARDIFQKDNNDKKPLVMGSVGPYGAHLHDGSEYNGSYAKTISEEELKAWHRPRINALIEAGVDGLAIETIPCQLEAEALINLIVEEFPGTTAWMSFQCKDDSSLASGDNFREAALSCWKLAAPTNCLLAIGANCIHPKYVAGLFASLKQSQTFQIPLIVYPNSSEQYIPDEGRWQKRDQCTPLEKYVSMWTDLGVKFIGGCCRTDDEYIRNTRKILNDLISK</sequence>
<keyword evidence="4 6" id="KW-0862">Zinc</keyword>
<dbReference type="NCBIfam" id="NF007020">
    <property type="entry name" value="PRK09485.1"/>
    <property type="match status" value="1"/>
</dbReference>
<dbReference type="InterPro" id="IPR003726">
    <property type="entry name" value="HCY_dom"/>
</dbReference>
<evidence type="ECO:0000313" key="8">
    <source>
        <dbReference type="EMBL" id="NOV45685.1"/>
    </source>
</evidence>
<evidence type="ECO:0000256" key="1">
    <source>
        <dbReference type="ARBA" id="ARBA00022603"/>
    </source>
</evidence>
<accession>A0A6M2DH83</accession>
<reference evidence="8" key="1">
    <citation type="submission" date="2020-03" db="EMBL/GenBank/DDBJ databases">
        <title>Transcriptomic Profiling of the Digestive Tract of the Rat Flea, Xenopsylla cheopis, Following Blood Feeding and Infection with Yersinia pestis.</title>
        <authorList>
            <person name="Bland D.M."/>
            <person name="Martens C.A."/>
            <person name="Virtaneva K."/>
            <person name="Kanakabandi K."/>
            <person name="Long D."/>
            <person name="Rosenke R."/>
            <person name="Saturday G.A."/>
            <person name="Hoyt F.H."/>
            <person name="Bruno D.P."/>
            <person name="Ribeiro J.M.C."/>
            <person name="Hinnebusch J."/>
        </authorList>
    </citation>
    <scope>NUCLEOTIDE SEQUENCE</scope>
</reference>
<dbReference type="GO" id="GO:0009086">
    <property type="term" value="P:methionine biosynthetic process"/>
    <property type="evidence" value="ECO:0007669"/>
    <property type="project" value="InterPro"/>
</dbReference>
<feature type="domain" description="Hcy-binding" evidence="7">
    <location>
        <begin position="6"/>
        <end position="322"/>
    </location>
</feature>